<evidence type="ECO:0000313" key="3">
    <source>
        <dbReference type="Proteomes" id="UP000696485"/>
    </source>
</evidence>
<evidence type="ECO:0000256" key="1">
    <source>
        <dbReference type="SAM" id="MobiDB-lite"/>
    </source>
</evidence>
<evidence type="ECO:0000313" key="2">
    <source>
        <dbReference type="EMBL" id="KAF9311775.1"/>
    </source>
</evidence>
<proteinExistence type="predicted"/>
<feature type="non-terminal residue" evidence="2">
    <location>
        <position position="286"/>
    </location>
</feature>
<reference evidence="2" key="1">
    <citation type="journal article" date="2020" name="Fungal Divers.">
        <title>Resolving the Mortierellaceae phylogeny through synthesis of multi-gene phylogenetics and phylogenomics.</title>
        <authorList>
            <person name="Vandepol N."/>
            <person name="Liber J."/>
            <person name="Desiro A."/>
            <person name="Na H."/>
            <person name="Kennedy M."/>
            <person name="Barry K."/>
            <person name="Grigoriev I.V."/>
            <person name="Miller A.N."/>
            <person name="O'Donnell K."/>
            <person name="Stajich J.E."/>
            <person name="Bonito G."/>
        </authorList>
    </citation>
    <scope>NUCLEOTIDE SEQUENCE</scope>
    <source>
        <strain evidence="2">NVP1</strain>
    </source>
</reference>
<gene>
    <name evidence="2" type="ORF">BG006_004484</name>
</gene>
<keyword evidence="3" id="KW-1185">Reference proteome</keyword>
<comment type="caution">
    <text evidence="2">The sequence shown here is derived from an EMBL/GenBank/DDBJ whole genome shotgun (WGS) entry which is preliminary data.</text>
</comment>
<feature type="non-terminal residue" evidence="2">
    <location>
        <position position="1"/>
    </location>
</feature>
<dbReference type="EMBL" id="JAAAUY010002488">
    <property type="protein sequence ID" value="KAF9311775.1"/>
    <property type="molecule type" value="Genomic_DNA"/>
</dbReference>
<name>A0A9P5S7W6_9FUNG</name>
<feature type="compositionally biased region" description="Low complexity" evidence="1">
    <location>
        <begin position="7"/>
        <end position="17"/>
    </location>
</feature>
<protein>
    <submittedName>
        <fullName evidence="2">Uncharacterized protein</fullName>
    </submittedName>
</protein>
<feature type="region of interest" description="Disordered" evidence="1">
    <location>
        <begin position="1"/>
        <end position="27"/>
    </location>
</feature>
<dbReference type="AlphaFoldDB" id="A0A9P5S7W6"/>
<sequence length="286" mass="31691">ARAQNASTPPSSTNTSPGHGNSASNLSQKESFPSLAELMGNTMEVCPDVLSDPLKQFQELLDAKELQIRKVSIELAARLHQVQKILDTQPLEAHASLLSQRNSITAPLQSQLDLLDSEVAFLKESIARLAPPSIPNSVLPSRGGVVSAPQAPVVALDASNVLPDLNNPIHQALVRLGNFKSIPVFPSTGEVDFDRVNIPSFDKSPVLDLSMQLKGVKRGEFEAKFVESIFLFLNRFEKFFRNKLTDLFDFLSWKYMSMALTKVDQDQRFDDMIKMIKPSTARTWAQ</sequence>
<dbReference type="Proteomes" id="UP000696485">
    <property type="component" value="Unassembled WGS sequence"/>
</dbReference>
<feature type="compositionally biased region" description="Polar residues" evidence="1">
    <location>
        <begin position="18"/>
        <end position="27"/>
    </location>
</feature>
<organism evidence="2 3">
    <name type="scientific">Podila minutissima</name>
    <dbReference type="NCBI Taxonomy" id="64525"/>
    <lineage>
        <taxon>Eukaryota</taxon>
        <taxon>Fungi</taxon>
        <taxon>Fungi incertae sedis</taxon>
        <taxon>Mucoromycota</taxon>
        <taxon>Mortierellomycotina</taxon>
        <taxon>Mortierellomycetes</taxon>
        <taxon>Mortierellales</taxon>
        <taxon>Mortierellaceae</taxon>
        <taxon>Podila</taxon>
    </lineage>
</organism>
<accession>A0A9P5S7W6</accession>